<name>A0A1V8SYH3_9PEZI</name>
<dbReference type="EMBL" id="NAJO01000022">
    <property type="protein sequence ID" value="OQO04207.1"/>
    <property type="molecule type" value="Genomic_DNA"/>
</dbReference>
<evidence type="ECO:0000256" key="1">
    <source>
        <dbReference type="SAM" id="Phobius"/>
    </source>
</evidence>
<evidence type="ECO:0000313" key="2">
    <source>
        <dbReference type="EMBL" id="OQO04207.1"/>
    </source>
</evidence>
<proteinExistence type="predicted"/>
<dbReference type="Pfam" id="PF14087">
    <property type="entry name" value="DUF4267"/>
    <property type="match status" value="1"/>
</dbReference>
<keyword evidence="1" id="KW-0472">Membrane</keyword>
<reference evidence="3" key="1">
    <citation type="submission" date="2017-03" db="EMBL/GenBank/DDBJ databases">
        <title>Genomes of endolithic fungi from Antarctica.</title>
        <authorList>
            <person name="Coleine C."/>
            <person name="Masonjones S."/>
            <person name="Stajich J.E."/>
        </authorList>
    </citation>
    <scope>NUCLEOTIDE SEQUENCE [LARGE SCALE GENOMIC DNA]</scope>
    <source>
        <strain evidence="3">CCFEE 5527</strain>
    </source>
</reference>
<comment type="caution">
    <text evidence="2">The sequence shown here is derived from an EMBL/GenBank/DDBJ whole genome shotgun (WGS) entry which is preliminary data.</text>
</comment>
<dbReference type="InParanoid" id="A0A1V8SYH3"/>
<protein>
    <submittedName>
        <fullName evidence="2">Uncharacterized protein</fullName>
    </submittedName>
</protein>
<feature type="transmembrane region" description="Helical" evidence="1">
    <location>
        <begin position="12"/>
        <end position="30"/>
    </location>
</feature>
<feature type="transmembrane region" description="Helical" evidence="1">
    <location>
        <begin position="81"/>
        <end position="99"/>
    </location>
</feature>
<dbReference type="AlphaFoldDB" id="A0A1V8SYH3"/>
<dbReference type="InterPro" id="IPR025363">
    <property type="entry name" value="DUF4267"/>
</dbReference>
<keyword evidence="1" id="KW-1133">Transmembrane helix</keyword>
<sequence>MPLHRSSLLPNIAALISLLPVALGIAALYSPRTALSNLSFPLPASHESQALADALVRFYSGRNIAIGLTNLLAWYGGHRTVLGSSMIIGTVVAGVDGWASRILLGAGTVEWGHWMFTFLGLALGGGILEWW</sequence>
<dbReference type="OrthoDB" id="5216128at2759"/>
<evidence type="ECO:0000313" key="3">
    <source>
        <dbReference type="Proteomes" id="UP000192596"/>
    </source>
</evidence>
<keyword evidence="3" id="KW-1185">Reference proteome</keyword>
<organism evidence="2 3">
    <name type="scientific">Cryoendolithus antarcticus</name>
    <dbReference type="NCBI Taxonomy" id="1507870"/>
    <lineage>
        <taxon>Eukaryota</taxon>
        <taxon>Fungi</taxon>
        <taxon>Dikarya</taxon>
        <taxon>Ascomycota</taxon>
        <taxon>Pezizomycotina</taxon>
        <taxon>Dothideomycetes</taxon>
        <taxon>Dothideomycetidae</taxon>
        <taxon>Cladosporiales</taxon>
        <taxon>Cladosporiaceae</taxon>
        <taxon>Cryoendolithus</taxon>
    </lineage>
</organism>
<accession>A0A1V8SYH3</accession>
<gene>
    <name evidence="2" type="ORF">B0A48_10817</name>
</gene>
<keyword evidence="1" id="KW-0812">Transmembrane</keyword>
<dbReference type="Proteomes" id="UP000192596">
    <property type="component" value="Unassembled WGS sequence"/>
</dbReference>
<feature type="transmembrane region" description="Helical" evidence="1">
    <location>
        <begin position="111"/>
        <end position="128"/>
    </location>
</feature>